<dbReference type="AlphaFoldDB" id="A0A183D7K3"/>
<keyword evidence="5" id="KW-0297">G-protein coupled receptor</keyword>
<evidence type="ECO:0000256" key="1">
    <source>
        <dbReference type="ARBA" id="ARBA00004651"/>
    </source>
</evidence>
<feature type="transmembrane region" description="Helical" evidence="10">
    <location>
        <begin position="81"/>
        <end position="102"/>
    </location>
</feature>
<feature type="transmembrane region" description="Helical" evidence="10">
    <location>
        <begin position="123"/>
        <end position="147"/>
    </location>
</feature>
<feature type="transmembrane region" description="Helical" evidence="10">
    <location>
        <begin position="225"/>
        <end position="244"/>
    </location>
</feature>
<keyword evidence="3 10" id="KW-0812">Transmembrane</keyword>
<evidence type="ECO:0000256" key="5">
    <source>
        <dbReference type="ARBA" id="ARBA00023040"/>
    </source>
</evidence>
<dbReference type="EMBL" id="UYRT01009167">
    <property type="protein sequence ID" value="VDK46747.1"/>
    <property type="molecule type" value="Genomic_DNA"/>
</dbReference>
<feature type="transmembrane region" description="Helical" evidence="10">
    <location>
        <begin position="171"/>
        <end position="193"/>
    </location>
</feature>
<evidence type="ECO:0000313" key="14">
    <source>
        <dbReference type="WBParaSite" id="GPUH_0000470101-mRNA-1"/>
    </source>
</evidence>
<dbReference type="InterPro" id="IPR000276">
    <property type="entry name" value="GPCR_Rhodpsn"/>
</dbReference>
<evidence type="ECO:0000256" key="2">
    <source>
        <dbReference type="ARBA" id="ARBA00022475"/>
    </source>
</evidence>
<reference evidence="14" key="1">
    <citation type="submission" date="2016-06" db="UniProtKB">
        <authorList>
            <consortium name="WormBaseParasite"/>
        </authorList>
    </citation>
    <scope>IDENTIFICATION</scope>
</reference>
<keyword evidence="2" id="KW-1003">Cell membrane</keyword>
<proteinExistence type="predicted"/>
<keyword evidence="4 10" id="KW-1133">Transmembrane helix</keyword>
<comment type="subcellular location">
    <subcellularLocation>
        <location evidence="1">Cell membrane</location>
        <topology evidence="1">Multi-pass membrane protein</topology>
    </subcellularLocation>
</comment>
<dbReference type="InterPro" id="IPR017452">
    <property type="entry name" value="GPCR_Rhodpsn_7TM"/>
</dbReference>
<keyword evidence="8" id="KW-0325">Glycoprotein</keyword>
<dbReference type="Proteomes" id="UP000271098">
    <property type="component" value="Unassembled WGS sequence"/>
</dbReference>
<evidence type="ECO:0000256" key="9">
    <source>
        <dbReference type="ARBA" id="ARBA00023224"/>
    </source>
</evidence>
<name>A0A183D7K3_9BILA</name>
<dbReference type="PANTHER" id="PTHR24246:SF27">
    <property type="entry name" value="ADENOSINE RECEPTOR, ISOFORM A"/>
    <property type="match status" value="1"/>
</dbReference>
<protein>
    <submittedName>
        <fullName evidence="14">G_PROTEIN_RECEP_F1_2 domain-containing protein</fullName>
    </submittedName>
</protein>
<evidence type="ECO:0000259" key="11">
    <source>
        <dbReference type="PROSITE" id="PS50262"/>
    </source>
</evidence>
<dbReference type="GO" id="GO:0004930">
    <property type="term" value="F:G protein-coupled receptor activity"/>
    <property type="evidence" value="ECO:0007669"/>
    <property type="project" value="UniProtKB-KW"/>
</dbReference>
<feature type="transmembrane region" description="Helical" evidence="10">
    <location>
        <begin position="45"/>
        <end position="69"/>
    </location>
</feature>
<dbReference type="Gene3D" id="1.20.1070.10">
    <property type="entry name" value="Rhodopsin 7-helix transmembrane proteins"/>
    <property type="match status" value="1"/>
</dbReference>
<dbReference type="PRINTS" id="PR00237">
    <property type="entry name" value="GPCRRHODOPSN"/>
</dbReference>
<evidence type="ECO:0000256" key="7">
    <source>
        <dbReference type="ARBA" id="ARBA00023170"/>
    </source>
</evidence>
<sequence>MVTSAAINVYAAAEIVLSLHISISNFIVLWVYLSSDHVRTVTNTYIFSLAITDFLAGTVGIPLTVYSVVTGAPHSFAPCVAIHSVLCVLCTISTFHLLAIAVDKYMSICCKSQKIIKQVGRNHRAVVLLASAWIVGSLVAILPLLWFSHFRPETELFSGDCRFTEVVDYRYLVYVIFFGTIVLPTFIFIYCYASIYSRIRTEEQQIRCLLRGRERERRLRGRRKLISILLLLVLTYGVCWYPLYTINTIDMFFPELHSDATITLSAVVLSHVSCAVNPLIYAYGVPGFKQALQAFIRRSSGDCGRRLLNRPPLSGIFSEQSNSVKQSSTISPKYSGALNGLVNLYSRQGIKLPRKISEPVPLRDPAQAYRRTQNQNRSKFYSLTETGSAAHASSNNTFISICHPLTKLSLPPPSDICLFGKQVSGDFFSCHVRRASTHLPTIEISSS</sequence>
<evidence type="ECO:0000256" key="6">
    <source>
        <dbReference type="ARBA" id="ARBA00023136"/>
    </source>
</evidence>
<feature type="transmembrane region" description="Helical" evidence="10">
    <location>
        <begin position="12"/>
        <end position="33"/>
    </location>
</feature>
<dbReference type="WBParaSite" id="GPUH_0000470101-mRNA-1">
    <property type="protein sequence ID" value="GPUH_0000470101-mRNA-1"/>
    <property type="gene ID" value="GPUH_0000470101"/>
</dbReference>
<evidence type="ECO:0000256" key="8">
    <source>
        <dbReference type="ARBA" id="ARBA00023180"/>
    </source>
</evidence>
<reference evidence="12 13" key="2">
    <citation type="submission" date="2018-11" db="EMBL/GenBank/DDBJ databases">
        <authorList>
            <consortium name="Pathogen Informatics"/>
        </authorList>
    </citation>
    <scope>NUCLEOTIDE SEQUENCE [LARGE SCALE GENOMIC DNA]</scope>
</reference>
<feature type="domain" description="G-protein coupled receptors family 1 profile" evidence="11">
    <location>
        <begin position="24"/>
        <end position="281"/>
    </location>
</feature>
<feature type="transmembrane region" description="Helical" evidence="10">
    <location>
        <begin position="264"/>
        <end position="283"/>
    </location>
</feature>
<dbReference type="PANTHER" id="PTHR24246">
    <property type="entry name" value="OLFACTORY RECEPTOR AND ADENOSINE RECEPTOR"/>
    <property type="match status" value="1"/>
</dbReference>
<evidence type="ECO:0000256" key="4">
    <source>
        <dbReference type="ARBA" id="ARBA00022989"/>
    </source>
</evidence>
<dbReference type="SUPFAM" id="SSF81321">
    <property type="entry name" value="Family A G protein-coupled receptor-like"/>
    <property type="match status" value="1"/>
</dbReference>
<keyword evidence="6 10" id="KW-0472">Membrane</keyword>
<dbReference type="GO" id="GO:0005886">
    <property type="term" value="C:plasma membrane"/>
    <property type="evidence" value="ECO:0007669"/>
    <property type="project" value="UniProtKB-SubCell"/>
</dbReference>
<evidence type="ECO:0000256" key="10">
    <source>
        <dbReference type="SAM" id="Phobius"/>
    </source>
</evidence>
<dbReference type="PROSITE" id="PS50262">
    <property type="entry name" value="G_PROTEIN_RECEP_F1_2"/>
    <property type="match status" value="1"/>
</dbReference>
<gene>
    <name evidence="12" type="ORF">GPUH_LOCUS4694</name>
</gene>
<keyword evidence="9" id="KW-0807">Transducer</keyword>
<keyword evidence="7" id="KW-0675">Receptor</keyword>
<accession>A0A183D7K3</accession>
<evidence type="ECO:0000313" key="12">
    <source>
        <dbReference type="EMBL" id="VDK46747.1"/>
    </source>
</evidence>
<dbReference type="Pfam" id="PF00001">
    <property type="entry name" value="7tm_1"/>
    <property type="match status" value="1"/>
</dbReference>
<dbReference type="OrthoDB" id="9445642at2759"/>
<organism evidence="14">
    <name type="scientific">Gongylonema pulchrum</name>
    <dbReference type="NCBI Taxonomy" id="637853"/>
    <lineage>
        <taxon>Eukaryota</taxon>
        <taxon>Metazoa</taxon>
        <taxon>Ecdysozoa</taxon>
        <taxon>Nematoda</taxon>
        <taxon>Chromadorea</taxon>
        <taxon>Rhabditida</taxon>
        <taxon>Spirurina</taxon>
        <taxon>Spiruromorpha</taxon>
        <taxon>Spiruroidea</taxon>
        <taxon>Gongylonematidae</taxon>
        <taxon>Gongylonema</taxon>
    </lineage>
</organism>
<evidence type="ECO:0000256" key="3">
    <source>
        <dbReference type="ARBA" id="ARBA00022692"/>
    </source>
</evidence>
<keyword evidence="13" id="KW-1185">Reference proteome</keyword>
<evidence type="ECO:0000313" key="13">
    <source>
        <dbReference type="Proteomes" id="UP000271098"/>
    </source>
</evidence>